<accession>A0A5N6JZW8</accession>
<dbReference type="EMBL" id="VIGI01000010">
    <property type="protein sequence ID" value="KAB8295068.1"/>
    <property type="molecule type" value="Genomic_DNA"/>
</dbReference>
<protein>
    <submittedName>
        <fullName evidence="1">Uncharacterized protein</fullName>
    </submittedName>
</protein>
<dbReference type="Proteomes" id="UP000326757">
    <property type="component" value="Unassembled WGS sequence"/>
</dbReference>
<proteinExistence type="predicted"/>
<organism evidence="1 2">
    <name type="scientific">Monilinia laxa</name>
    <name type="common">Brown rot fungus</name>
    <name type="synonym">Sclerotinia laxa</name>
    <dbReference type="NCBI Taxonomy" id="61186"/>
    <lineage>
        <taxon>Eukaryota</taxon>
        <taxon>Fungi</taxon>
        <taxon>Dikarya</taxon>
        <taxon>Ascomycota</taxon>
        <taxon>Pezizomycotina</taxon>
        <taxon>Leotiomycetes</taxon>
        <taxon>Helotiales</taxon>
        <taxon>Sclerotiniaceae</taxon>
        <taxon>Monilinia</taxon>
    </lineage>
</organism>
<keyword evidence="2" id="KW-1185">Reference proteome</keyword>
<gene>
    <name evidence="1" type="ORF">EYC80_007007</name>
</gene>
<evidence type="ECO:0000313" key="1">
    <source>
        <dbReference type="EMBL" id="KAB8295068.1"/>
    </source>
</evidence>
<reference evidence="1 2" key="1">
    <citation type="submission" date="2019-06" db="EMBL/GenBank/DDBJ databases">
        <title>Genome Sequence of the Brown Rot Fungal Pathogen Monilinia laxa.</title>
        <authorList>
            <person name="De Miccolis Angelini R.M."/>
            <person name="Landi L."/>
            <person name="Abate D."/>
            <person name="Pollastro S."/>
            <person name="Romanazzi G."/>
            <person name="Faretra F."/>
        </authorList>
    </citation>
    <scope>NUCLEOTIDE SEQUENCE [LARGE SCALE GENOMIC DNA]</scope>
    <source>
        <strain evidence="1 2">Mlax316</strain>
    </source>
</reference>
<comment type="caution">
    <text evidence="1">The sequence shown here is derived from an EMBL/GenBank/DDBJ whole genome shotgun (WGS) entry which is preliminary data.</text>
</comment>
<sequence length="81" mass="8997">MDSKCSYSETCLAISQPTCHCGLILIITIQAATALTPSYNPTLAFVARHFEYRSEDFNLNSSILRYSSFLHFPFSATNATP</sequence>
<dbReference type="AlphaFoldDB" id="A0A5N6JZW8"/>
<evidence type="ECO:0000313" key="2">
    <source>
        <dbReference type="Proteomes" id="UP000326757"/>
    </source>
</evidence>
<name>A0A5N6JZW8_MONLA</name>